<organism evidence="2 3">
    <name type="scientific">Lasiosphaeria miniovina</name>
    <dbReference type="NCBI Taxonomy" id="1954250"/>
    <lineage>
        <taxon>Eukaryota</taxon>
        <taxon>Fungi</taxon>
        <taxon>Dikarya</taxon>
        <taxon>Ascomycota</taxon>
        <taxon>Pezizomycotina</taxon>
        <taxon>Sordariomycetes</taxon>
        <taxon>Sordariomycetidae</taxon>
        <taxon>Sordariales</taxon>
        <taxon>Lasiosphaeriaceae</taxon>
        <taxon>Lasiosphaeria</taxon>
    </lineage>
</organism>
<gene>
    <name evidence="2" type="ORF">B0T26DRAFT_799042</name>
</gene>
<evidence type="ECO:0000313" key="2">
    <source>
        <dbReference type="EMBL" id="KAK0726898.1"/>
    </source>
</evidence>
<dbReference type="RefSeq" id="XP_060299754.1">
    <property type="nucleotide sequence ID" value="XM_060446965.1"/>
</dbReference>
<dbReference type="Gene3D" id="3.40.50.410">
    <property type="entry name" value="von Willebrand factor, type A domain"/>
    <property type="match status" value="1"/>
</dbReference>
<protein>
    <recommendedName>
        <fullName evidence="4">VWFA domain-containing protein</fullName>
    </recommendedName>
</protein>
<proteinExistence type="predicted"/>
<name>A0AA40B3B2_9PEZI</name>
<dbReference type="Proteomes" id="UP001172101">
    <property type="component" value="Unassembled WGS sequence"/>
</dbReference>
<comment type="caution">
    <text evidence="2">The sequence shown here is derived from an EMBL/GenBank/DDBJ whole genome shotgun (WGS) entry which is preliminary data.</text>
</comment>
<sequence length="755" mass="84075">MFLSSLWVFSHLVNTRSRHDSVLHVLHILTKFPPAIRAMHIILEGRIPGAEECAALIQACHGLVTKAQELELDSTDEAMLPYMEAMKAVKLRNYEAAELIQFPVNTSIGLVELGCFNAVWARLIQFSDAELNKALFSKTPNLFDGRSKRAALLGGGLVSENIVFDMDVLYANYKYKDNGNESGMITGRDLSDLLQATQFGGCGGDPGRDSLMFRPTRRGECTVDVAMAEHLLKPILVRRTGDGTAIFEGDLAVPPTCHSSNEAPDEIIMVCLDYSRSMTTQQRLGEIRVTSGDHRLRMEVSTNLVFNVARLKLAELRIHMRRLEAAAREPASRAARLQQEASAKAAKGLRIAIAQLLNYKAQLAKLLLYRACCVKDSEKLAPWTWKDGSPLPVALSGEKYESDTSMKFISTALDLGVPQELRCPMTQELFSDPSQDFPGREYADHTSKSRPRPLSQWKWSTRCQLKLKSGILPHQGLQRRRQSGACLFVLGKERPYSYDFRLSHSGRDVGDNFVFGTWMAIQLCTGRLGDEPFCVNYEDRPQTVKVDAGISGGMPSLGIRTGFYQPPVLKIFGHFVDEILAYKYSMHMELITYSTKAHVAQRLTHDVKNFGSTVLELNGDGDTALWDALALAHNHLQEYAETFPNAKKRILCISDGSDTSSDQDHQPSKMCEQFLRDGIVVDSFDLGHNSSFTGRAKLSFLTNGYKFKPTSLEQAMVDAISAARRPPLGGNISNHLPREKAMAASLSRRPKRRPK</sequence>
<feature type="region of interest" description="Disordered" evidence="1">
    <location>
        <begin position="434"/>
        <end position="453"/>
    </location>
</feature>
<evidence type="ECO:0008006" key="4">
    <source>
        <dbReference type="Google" id="ProtNLM"/>
    </source>
</evidence>
<accession>A0AA40B3B2</accession>
<dbReference type="GeneID" id="85330235"/>
<dbReference type="InterPro" id="IPR036465">
    <property type="entry name" value="vWFA_dom_sf"/>
</dbReference>
<dbReference type="CDD" id="cd00198">
    <property type="entry name" value="vWFA"/>
    <property type="match status" value="1"/>
</dbReference>
<dbReference type="SUPFAM" id="SSF53300">
    <property type="entry name" value="vWA-like"/>
    <property type="match status" value="1"/>
</dbReference>
<keyword evidence="3" id="KW-1185">Reference proteome</keyword>
<reference evidence="2" key="1">
    <citation type="submission" date="2023-06" db="EMBL/GenBank/DDBJ databases">
        <title>Genome-scale phylogeny and comparative genomics of the fungal order Sordariales.</title>
        <authorList>
            <consortium name="Lawrence Berkeley National Laboratory"/>
            <person name="Hensen N."/>
            <person name="Bonometti L."/>
            <person name="Westerberg I."/>
            <person name="Brannstrom I.O."/>
            <person name="Guillou S."/>
            <person name="Cros-Aarteil S."/>
            <person name="Calhoun S."/>
            <person name="Haridas S."/>
            <person name="Kuo A."/>
            <person name="Mondo S."/>
            <person name="Pangilinan J."/>
            <person name="Riley R."/>
            <person name="LaButti K."/>
            <person name="Andreopoulos B."/>
            <person name="Lipzen A."/>
            <person name="Chen C."/>
            <person name="Yanf M."/>
            <person name="Daum C."/>
            <person name="Ng V."/>
            <person name="Clum A."/>
            <person name="Steindorff A."/>
            <person name="Ohm R."/>
            <person name="Martin F."/>
            <person name="Silar P."/>
            <person name="Natvig D."/>
            <person name="Lalanne C."/>
            <person name="Gautier V."/>
            <person name="Ament-velasquez S.L."/>
            <person name="Kruys A."/>
            <person name="Hutchinson M.I."/>
            <person name="Powell A.J."/>
            <person name="Barry K."/>
            <person name="Miller A.N."/>
            <person name="Grigoriev I.V."/>
            <person name="Debuchy R."/>
            <person name="Gladieux P."/>
            <person name="Thoren M.H."/>
            <person name="Johannesson H."/>
        </authorList>
    </citation>
    <scope>NUCLEOTIDE SEQUENCE</scope>
    <source>
        <strain evidence="2">SMH2392-1A</strain>
    </source>
</reference>
<dbReference type="AlphaFoldDB" id="A0AA40B3B2"/>
<dbReference type="EMBL" id="JAUIRO010000002">
    <property type="protein sequence ID" value="KAK0726898.1"/>
    <property type="molecule type" value="Genomic_DNA"/>
</dbReference>
<evidence type="ECO:0000256" key="1">
    <source>
        <dbReference type="SAM" id="MobiDB-lite"/>
    </source>
</evidence>
<feature type="compositionally biased region" description="Basic and acidic residues" evidence="1">
    <location>
        <begin position="438"/>
        <end position="447"/>
    </location>
</feature>
<evidence type="ECO:0000313" key="3">
    <source>
        <dbReference type="Proteomes" id="UP001172101"/>
    </source>
</evidence>